<feature type="region of interest" description="Disordered" evidence="1">
    <location>
        <begin position="73"/>
        <end position="95"/>
    </location>
</feature>
<reference evidence="3 4" key="1">
    <citation type="journal article" date="2019" name="Nat. Ecol. Evol.">
        <title>Megaphylogeny resolves global patterns of mushroom evolution.</title>
        <authorList>
            <person name="Varga T."/>
            <person name="Krizsan K."/>
            <person name="Foldi C."/>
            <person name="Dima B."/>
            <person name="Sanchez-Garcia M."/>
            <person name="Sanchez-Ramirez S."/>
            <person name="Szollosi G.J."/>
            <person name="Szarkandi J.G."/>
            <person name="Papp V."/>
            <person name="Albert L."/>
            <person name="Andreopoulos W."/>
            <person name="Angelini C."/>
            <person name="Antonin V."/>
            <person name="Barry K.W."/>
            <person name="Bougher N.L."/>
            <person name="Buchanan P."/>
            <person name="Buyck B."/>
            <person name="Bense V."/>
            <person name="Catcheside P."/>
            <person name="Chovatia M."/>
            <person name="Cooper J."/>
            <person name="Damon W."/>
            <person name="Desjardin D."/>
            <person name="Finy P."/>
            <person name="Geml J."/>
            <person name="Haridas S."/>
            <person name="Hughes K."/>
            <person name="Justo A."/>
            <person name="Karasinski D."/>
            <person name="Kautmanova I."/>
            <person name="Kiss B."/>
            <person name="Kocsube S."/>
            <person name="Kotiranta H."/>
            <person name="LaButti K.M."/>
            <person name="Lechner B.E."/>
            <person name="Liimatainen K."/>
            <person name="Lipzen A."/>
            <person name="Lukacs Z."/>
            <person name="Mihaltcheva S."/>
            <person name="Morgado L.N."/>
            <person name="Niskanen T."/>
            <person name="Noordeloos M.E."/>
            <person name="Ohm R.A."/>
            <person name="Ortiz-Santana B."/>
            <person name="Ovrebo C."/>
            <person name="Racz N."/>
            <person name="Riley R."/>
            <person name="Savchenko A."/>
            <person name="Shiryaev A."/>
            <person name="Soop K."/>
            <person name="Spirin V."/>
            <person name="Szebenyi C."/>
            <person name="Tomsovsky M."/>
            <person name="Tulloss R.E."/>
            <person name="Uehling J."/>
            <person name="Grigoriev I.V."/>
            <person name="Vagvolgyi C."/>
            <person name="Papp T."/>
            <person name="Martin F.M."/>
            <person name="Miettinen O."/>
            <person name="Hibbett D.S."/>
            <person name="Nagy L.G."/>
        </authorList>
    </citation>
    <scope>NUCLEOTIDE SEQUENCE [LARGE SCALE GENOMIC DNA]</scope>
    <source>
        <strain evidence="3 4">OMC1185</strain>
    </source>
</reference>
<dbReference type="Proteomes" id="UP000305948">
    <property type="component" value="Unassembled WGS sequence"/>
</dbReference>
<feature type="compositionally biased region" description="Polar residues" evidence="1">
    <location>
        <begin position="73"/>
        <end position="89"/>
    </location>
</feature>
<accession>A0A5C3MNP2</accession>
<feature type="transmembrane region" description="Helical" evidence="2">
    <location>
        <begin position="154"/>
        <end position="175"/>
    </location>
</feature>
<dbReference type="EMBL" id="ML213525">
    <property type="protein sequence ID" value="TFK47089.1"/>
    <property type="molecule type" value="Genomic_DNA"/>
</dbReference>
<evidence type="ECO:0000313" key="4">
    <source>
        <dbReference type="Proteomes" id="UP000305948"/>
    </source>
</evidence>
<name>A0A5C3MNP2_9AGAM</name>
<keyword evidence="2" id="KW-0472">Membrane</keyword>
<keyword evidence="2" id="KW-1133">Transmembrane helix</keyword>
<keyword evidence="4" id="KW-1185">Reference proteome</keyword>
<dbReference type="AlphaFoldDB" id="A0A5C3MNP2"/>
<sequence length="177" mass="20092">MLLQSKYKEASSTQYRKRRVVKLPPCKVESKRGDSGRIHVISFVAVRVDLHRSLSAIRLHVSLGQPEHAYSNVQSGESMRNHRTGTSEGSLKRGRSHGLFGRDTRGFHEAAYERYGIREKGRALQSIVSLLKEYRHLNGGTVCFDMRIRGACVFCHRLSASWARTLLIIFIMTFVSS</sequence>
<evidence type="ECO:0000256" key="1">
    <source>
        <dbReference type="SAM" id="MobiDB-lite"/>
    </source>
</evidence>
<organism evidence="3 4">
    <name type="scientific">Heliocybe sulcata</name>
    <dbReference type="NCBI Taxonomy" id="5364"/>
    <lineage>
        <taxon>Eukaryota</taxon>
        <taxon>Fungi</taxon>
        <taxon>Dikarya</taxon>
        <taxon>Basidiomycota</taxon>
        <taxon>Agaricomycotina</taxon>
        <taxon>Agaricomycetes</taxon>
        <taxon>Gloeophyllales</taxon>
        <taxon>Gloeophyllaceae</taxon>
        <taxon>Heliocybe</taxon>
    </lineage>
</organism>
<evidence type="ECO:0000256" key="2">
    <source>
        <dbReference type="SAM" id="Phobius"/>
    </source>
</evidence>
<gene>
    <name evidence="3" type="ORF">OE88DRAFT_811592</name>
</gene>
<evidence type="ECO:0000313" key="3">
    <source>
        <dbReference type="EMBL" id="TFK47089.1"/>
    </source>
</evidence>
<keyword evidence="2" id="KW-0812">Transmembrane</keyword>
<protein>
    <submittedName>
        <fullName evidence="3">Uncharacterized protein</fullName>
    </submittedName>
</protein>
<proteinExistence type="predicted"/>